<evidence type="ECO:0000313" key="1">
    <source>
        <dbReference type="EMBL" id="EJF91653.1"/>
    </source>
</evidence>
<keyword evidence="2" id="KW-1185">Reference proteome</keyword>
<reference evidence="1 2" key="1">
    <citation type="submission" date="2012-03" db="EMBL/GenBank/DDBJ databases">
        <title>The Genome Sequence of Bartonella tamiae Th239.</title>
        <authorList>
            <consortium name="The Broad Institute Genome Sequencing Platform"/>
            <consortium name="The Broad Institute Genome Sequencing Center for Infectious Disease"/>
            <person name="Feldgarden M."/>
            <person name="Kirby J."/>
            <person name="Kosoy M."/>
            <person name="Birtles R."/>
            <person name="Probert W.S."/>
            <person name="Chiaraviglio L."/>
            <person name="Young S.K."/>
            <person name="Zeng Q."/>
            <person name="Gargeya S."/>
            <person name="Fitzgerald M."/>
            <person name="Haas B."/>
            <person name="Abouelleil A."/>
            <person name="Alvarado L."/>
            <person name="Arachchi H.M."/>
            <person name="Berlin A."/>
            <person name="Chapman S.B."/>
            <person name="Gearin G."/>
            <person name="Goldberg J."/>
            <person name="Griggs A."/>
            <person name="Gujja S."/>
            <person name="Hansen M."/>
            <person name="Heiman D."/>
            <person name="Howarth C."/>
            <person name="Larimer J."/>
            <person name="Lui A."/>
            <person name="MacDonald P.J.P."/>
            <person name="McCowen C."/>
            <person name="Montmayeur A."/>
            <person name="Murphy C."/>
            <person name="Neiman D."/>
            <person name="Pearson M."/>
            <person name="Priest M."/>
            <person name="Roberts A."/>
            <person name="Saif S."/>
            <person name="Shea T."/>
            <person name="Sisk P."/>
            <person name="Stolte C."/>
            <person name="Sykes S."/>
            <person name="Wortman J."/>
            <person name="Nusbaum C."/>
            <person name="Birren B."/>
        </authorList>
    </citation>
    <scope>NUCLEOTIDE SEQUENCE [LARGE SCALE GENOMIC DNA]</scope>
    <source>
        <strain evidence="1 2">Th239</strain>
    </source>
</reference>
<sequence length="83" mass="9633">METQLAHNLLNLGIKFSKIQKIELSTIGKNCASDGRFFVRIKAGKTFTARKYDDVVYWFSENWPKTEPWPTEILRPSKREDAA</sequence>
<gene>
    <name evidence="1" type="ORF">ME5_00032</name>
</gene>
<dbReference type="Proteomes" id="UP000008952">
    <property type="component" value="Unassembled WGS sequence"/>
</dbReference>
<dbReference type="HOGENOM" id="CLU_176066_0_0_5"/>
<dbReference type="PATRIC" id="fig|1094558.3.peg.33"/>
<dbReference type="eggNOG" id="ENOG5033CSS">
    <property type="taxonomic scope" value="Bacteria"/>
</dbReference>
<dbReference type="OrthoDB" id="7874425at2"/>
<dbReference type="RefSeq" id="WP_008037266.1">
    <property type="nucleotide sequence ID" value="NZ_JH725147.1"/>
</dbReference>
<protein>
    <submittedName>
        <fullName evidence="1">Uncharacterized protein</fullName>
    </submittedName>
</protein>
<name>J0ZSB6_9HYPH</name>
<comment type="caution">
    <text evidence="1">The sequence shown here is derived from an EMBL/GenBank/DDBJ whole genome shotgun (WGS) entry which is preliminary data.</text>
</comment>
<dbReference type="STRING" id="1094558.ME5_00032"/>
<organism evidence="1 2">
    <name type="scientific">Bartonella tamiae Th239</name>
    <dbReference type="NCBI Taxonomy" id="1094558"/>
    <lineage>
        <taxon>Bacteria</taxon>
        <taxon>Pseudomonadati</taxon>
        <taxon>Pseudomonadota</taxon>
        <taxon>Alphaproteobacteria</taxon>
        <taxon>Hyphomicrobiales</taxon>
        <taxon>Bartonellaceae</taxon>
        <taxon>Bartonella</taxon>
    </lineage>
</organism>
<dbReference type="AlphaFoldDB" id="J0ZSB6"/>
<evidence type="ECO:0000313" key="2">
    <source>
        <dbReference type="Proteomes" id="UP000008952"/>
    </source>
</evidence>
<dbReference type="EMBL" id="AIMB01000001">
    <property type="protein sequence ID" value="EJF91653.1"/>
    <property type="molecule type" value="Genomic_DNA"/>
</dbReference>
<proteinExistence type="predicted"/>
<accession>J0ZSB6</accession>